<dbReference type="RefSeq" id="WP_203193554.1">
    <property type="nucleotide sequence ID" value="NZ_CP063362.1"/>
</dbReference>
<dbReference type="PANTHER" id="PTHR22550">
    <property type="entry name" value="SPORE GERMINATION PROTEIN"/>
    <property type="match status" value="1"/>
</dbReference>
<evidence type="ECO:0000259" key="2">
    <source>
        <dbReference type="PROSITE" id="PS50234"/>
    </source>
</evidence>
<sequence length="343" mass="35677">MISLQWPWMLALLPLPLLARLLLPRAPLRRDGALRVPFFAALAGAGVADAGSGAWRGVRLAVLALIFGLLVVAAARPVVLGAPVPLETDGRDVMLVLDVSLAMGANDLPRDGLPRERLRVAKAALETFIAARGGDRIGLVVFGNRAALQAPLTLDHGALRDLVNEATVGMANDPSVPGTSALGDGVGLAVRRLQGHQAEERILVVLSGSPGDAGSLSPLLAAEIARSEGMRIHAVGIASDALMPGASPPQMIPVYLDEKLLEGVATSSGGRYFRARSAEDATNALAEIDKLEPVKGASQYFTPVTSLYYWPLGAAIGLSLLFAFVLLLPGLGRRPLAAAGGEP</sequence>
<dbReference type="PANTHER" id="PTHR22550:SF18">
    <property type="entry name" value="VWFA DOMAIN-CONTAINING PROTEIN"/>
    <property type="match status" value="1"/>
</dbReference>
<dbReference type="AlphaFoldDB" id="A0A974PNT5"/>
<keyword evidence="1" id="KW-0472">Membrane</keyword>
<feature type="transmembrane region" description="Helical" evidence="1">
    <location>
        <begin position="6"/>
        <end position="23"/>
    </location>
</feature>
<evidence type="ECO:0000313" key="4">
    <source>
        <dbReference type="Proteomes" id="UP000596427"/>
    </source>
</evidence>
<keyword evidence="4" id="KW-1185">Reference proteome</keyword>
<dbReference type="EMBL" id="CP063362">
    <property type="protein sequence ID" value="QRG06646.1"/>
    <property type="molecule type" value="Genomic_DNA"/>
</dbReference>
<dbReference type="Pfam" id="PF13519">
    <property type="entry name" value="VWA_2"/>
    <property type="match status" value="1"/>
</dbReference>
<keyword evidence="1" id="KW-1133">Transmembrane helix</keyword>
<evidence type="ECO:0000313" key="3">
    <source>
        <dbReference type="EMBL" id="QRG06646.1"/>
    </source>
</evidence>
<name>A0A974PNT5_9HYPH</name>
<feature type="transmembrane region" description="Helical" evidence="1">
    <location>
        <begin position="307"/>
        <end position="328"/>
    </location>
</feature>
<evidence type="ECO:0000256" key="1">
    <source>
        <dbReference type="SAM" id="Phobius"/>
    </source>
</evidence>
<dbReference type="InterPro" id="IPR036465">
    <property type="entry name" value="vWFA_dom_sf"/>
</dbReference>
<dbReference type="SUPFAM" id="SSF53300">
    <property type="entry name" value="vWA-like"/>
    <property type="match status" value="1"/>
</dbReference>
<dbReference type="InterPro" id="IPR050768">
    <property type="entry name" value="UPF0353/GerABKA_families"/>
</dbReference>
<organism evidence="3 4">
    <name type="scientific">Xanthobacter dioxanivorans</name>
    <dbReference type="NCBI Taxonomy" id="2528964"/>
    <lineage>
        <taxon>Bacteria</taxon>
        <taxon>Pseudomonadati</taxon>
        <taxon>Pseudomonadota</taxon>
        <taxon>Alphaproteobacteria</taxon>
        <taxon>Hyphomicrobiales</taxon>
        <taxon>Xanthobacteraceae</taxon>
        <taxon>Xanthobacter</taxon>
    </lineage>
</organism>
<reference evidence="3 4" key="1">
    <citation type="submission" date="2020-10" db="EMBL/GenBank/DDBJ databases">
        <title>Degradation of 1,4-Dioxane by Xanthobacter sp. YN2, via a Novel Group-2 Soluble Di-Iron Monooxygenase.</title>
        <authorList>
            <person name="Ma F."/>
            <person name="Wang Y."/>
            <person name="Yang J."/>
            <person name="Guo H."/>
            <person name="Su D."/>
            <person name="Yu L."/>
        </authorList>
    </citation>
    <scope>NUCLEOTIDE SEQUENCE [LARGE SCALE GENOMIC DNA]</scope>
    <source>
        <strain evidence="3 4">YN2</strain>
    </source>
</reference>
<dbReference type="Gene3D" id="3.40.50.410">
    <property type="entry name" value="von Willebrand factor, type A domain"/>
    <property type="match status" value="1"/>
</dbReference>
<protein>
    <submittedName>
        <fullName evidence="3">VWA domain-containing protein</fullName>
    </submittedName>
</protein>
<feature type="domain" description="VWFA" evidence="2">
    <location>
        <begin position="92"/>
        <end position="294"/>
    </location>
</feature>
<keyword evidence="1" id="KW-0812">Transmembrane</keyword>
<dbReference type="Proteomes" id="UP000596427">
    <property type="component" value="Chromosome"/>
</dbReference>
<dbReference type="KEGG" id="xdi:EZH22_27645"/>
<proteinExistence type="predicted"/>
<accession>A0A974PNT5</accession>
<gene>
    <name evidence="3" type="ORF">EZH22_27645</name>
</gene>
<dbReference type="InterPro" id="IPR002035">
    <property type="entry name" value="VWF_A"/>
</dbReference>
<dbReference type="PROSITE" id="PS50234">
    <property type="entry name" value="VWFA"/>
    <property type="match status" value="1"/>
</dbReference>
<dbReference type="SMART" id="SM00327">
    <property type="entry name" value="VWA"/>
    <property type="match status" value="1"/>
</dbReference>
<feature type="transmembrane region" description="Helical" evidence="1">
    <location>
        <begin position="60"/>
        <end position="79"/>
    </location>
</feature>